<reference evidence="1" key="1">
    <citation type="submission" date="2016-03" db="EMBL/GenBank/DDBJ databases">
        <title>The evolution of Pseudomonas syringae pv. actinidiae in New Zealand.</title>
        <authorList>
            <person name="Taiaroa G."/>
            <person name="Poulter R.T.M."/>
            <person name="Lamont I."/>
            <person name="Stockwell P."/>
            <person name="Butler M.I."/>
        </authorList>
    </citation>
    <scope>NUCLEOTIDE SEQUENCE</scope>
    <source>
        <strain evidence="1">RT811</strain>
        <plasmid evidence="1">pPU_RT811</plasmid>
    </source>
</reference>
<sequence>MRFKRCDRRCDYDFTDRKQQAFARKQCKERERSPLLAEQIHEDQHSVDQELAKRLALFAQSEKRMRDLRARHWRQVRALYFGLSCAEKQIIRNKWMAWTGPAESQHLSYLIRQLTGEYERICEEQRRTTLLIRERLKGGEQLPLF</sequence>
<protein>
    <submittedName>
        <fullName evidence="1">Uncharacterized protein</fullName>
    </submittedName>
</protein>
<dbReference type="AlphaFoldDB" id="A0A2P0QFW7"/>
<proteinExistence type="predicted"/>
<name>A0A2P0QFW7_PSESF</name>
<evidence type="ECO:0000313" key="1">
    <source>
        <dbReference type="EMBL" id="ARO45267.1"/>
    </source>
</evidence>
<geneLocation type="plasmid" evidence="1">
    <name>pPU_RT811</name>
</geneLocation>
<dbReference type="EMBL" id="KX009063">
    <property type="protein sequence ID" value="ARO45267.1"/>
    <property type="molecule type" value="Genomic_DNA"/>
</dbReference>
<organism evidence="1">
    <name type="scientific">Pseudomonas syringae pv. actinidiae</name>
    <dbReference type="NCBI Taxonomy" id="103796"/>
    <lineage>
        <taxon>Bacteria</taxon>
        <taxon>Pseudomonadati</taxon>
        <taxon>Pseudomonadota</taxon>
        <taxon>Gammaproteobacteria</taxon>
        <taxon>Pseudomonadales</taxon>
        <taxon>Pseudomonadaceae</taxon>
        <taxon>Pseudomonas</taxon>
        <taxon>Pseudomonas syringae</taxon>
    </lineage>
</organism>
<accession>A0A2P0QFW7</accession>
<dbReference type="RefSeq" id="WP_172687442.1">
    <property type="nucleotide sequence ID" value="NZ_KX009063.1"/>
</dbReference>
<keyword evidence="1" id="KW-0614">Plasmid</keyword>